<feature type="region of interest" description="Disordered" evidence="1">
    <location>
        <begin position="80"/>
        <end position="149"/>
    </location>
</feature>
<dbReference type="Proteomes" id="UP001610335">
    <property type="component" value="Unassembled WGS sequence"/>
</dbReference>
<feature type="compositionally biased region" description="Low complexity" evidence="1">
    <location>
        <begin position="1"/>
        <end position="18"/>
    </location>
</feature>
<evidence type="ECO:0000256" key="1">
    <source>
        <dbReference type="SAM" id="MobiDB-lite"/>
    </source>
</evidence>
<comment type="caution">
    <text evidence="3">The sequence shown here is derived from an EMBL/GenBank/DDBJ whole genome shotgun (WGS) entry which is preliminary data.</text>
</comment>
<evidence type="ECO:0000313" key="4">
    <source>
        <dbReference type="Proteomes" id="UP001610335"/>
    </source>
</evidence>
<keyword evidence="2" id="KW-0812">Transmembrane</keyword>
<feature type="non-terminal residue" evidence="3">
    <location>
        <position position="1"/>
    </location>
</feature>
<proteinExistence type="predicted"/>
<feature type="transmembrane region" description="Helical" evidence="2">
    <location>
        <begin position="258"/>
        <end position="277"/>
    </location>
</feature>
<feature type="compositionally biased region" description="Polar residues" evidence="1">
    <location>
        <begin position="102"/>
        <end position="133"/>
    </location>
</feature>
<organism evidence="3 4">
    <name type="scientific">Aspergillus cavernicola</name>
    <dbReference type="NCBI Taxonomy" id="176166"/>
    <lineage>
        <taxon>Eukaryota</taxon>
        <taxon>Fungi</taxon>
        <taxon>Dikarya</taxon>
        <taxon>Ascomycota</taxon>
        <taxon>Pezizomycotina</taxon>
        <taxon>Eurotiomycetes</taxon>
        <taxon>Eurotiomycetidae</taxon>
        <taxon>Eurotiales</taxon>
        <taxon>Aspergillaceae</taxon>
        <taxon>Aspergillus</taxon>
        <taxon>Aspergillus subgen. Nidulantes</taxon>
    </lineage>
</organism>
<feature type="region of interest" description="Disordered" evidence="1">
    <location>
        <begin position="1"/>
        <end position="52"/>
    </location>
</feature>
<protein>
    <submittedName>
        <fullName evidence="3">Uncharacterized protein</fullName>
    </submittedName>
</protein>
<feature type="compositionally biased region" description="Basic and acidic residues" evidence="1">
    <location>
        <begin position="19"/>
        <end position="30"/>
    </location>
</feature>
<dbReference type="EMBL" id="JBFXLS010000083">
    <property type="protein sequence ID" value="KAL2818517.1"/>
    <property type="molecule type" value="Genomic_DNA"/>
</dbReference>
<gene>
    <name evidence="3" type="ORF">BDW59DRAFT_152013</name>
</gene>
<sequence>EQPEAAAPVSSSAAPAESWYHEKPHYKGQGEEQPSEAHFLSQPEAPTPVEPGWTKVHQVVQTVTSTRIAVETHTVAVYPQQTPNSEFQRPCHQYPGVGTPFNGDNNQAQTPSSSQYPSKYSDNQSPGPSSNVESWYPNPEHGSLASPAAPAATPLFHESQDSQKSSAQPWAISAYHGAGGMTSSVAVNQEASSSMIPVFVPTGTPRGHASVVIASSSTPGASSVLRPMATDMSPENNQRPSSPYHGGMMFTGGSAGRVTPTAVLTVLSGICILLGFAL</sequence>
<keyword evidence="2" id="KW-0472">Membrane</keyword>
<evidence type="ECO:0000256" key="2">
    <source>
        <dbReference type="SAM" id="Phobius"/>
    </source>
</evidence>
<keyword evidence="2" id="KW-1133">Transmembrane helix</keyword>
<evidence type="ECO:0000313" key="3">
    <source>
        <dbReference type="EMBL" id="KAL2818517.1"/>
    </source>
</evidence>
<reference evidence="3 4" key="1">
    <citation type="submission" date="2024-07" db="EMBL/GenBank/DDBJ databases">
        <title>Section-level genome sequencing and comparative genomics of Aspergillus sections Usti and Cavernicolus.</title>
        <authorList>
            <consortium name="Lawrence Berkeley National Laboratory"/>
            <person name="Nybo J.L."/>
            <person name="Vesth T.C."/>
            <person name="Theobald S."/>
            <person name="Frisvad J.C."/>
            <person name="Larsen T.O."/>
            <person name="Kjaerboelling I."/>
            <person name="Rothschild-Mancinelli K."/>
            <person name="Lyhne E.K."/>
            <person name="Kogle M.E."/>
            <person name="Barry K."/>
            <person name="Clum A."/>
            <person name="Na H."/>
            <person name="Ledsgaard L."/>
            <person name="Lin J."/>
            <person name="Lipzen A."/>
            <person name="Kuo A."/>
            <person name="Riley R."/>
            <person name="Mondo S."/>
            <person name="LaButti K."/>
            <person name="Haridas S."/>
            <person name="Pangalinan J."/>
            <person name="Salamov A.A."/>
            <person name="Simmons B.A."/>
            <person name="Magnuson J.K."/>
            <person name="Chen J."/>
            <person name="Drula E."/>
            <person name="Henrissat B."/>
            <person name="Wiebenga A."/>
            <person name="Lubbers R.J."/>
            <person name="Gomes A.C."/>
            <person name="Makela M.R."/>
            <person name="Stajich J."/>
            <person name="Grigoriev I.V."/>
            <person name="Mortensen U.H."/>
            <person name="De vries R.P."/>
            <person name="Baker S.E."/>
            <person name="Andersen M.R."/>
        </authorList>
    </citation>
    <scope>NUCLEOTIDE SEQUENCE [LARGE SCALE GENOMIC DNA]</scope>
    <source>
        <strain evidence="3 4">CBS 600.67</strain>
    </source>
</reference>
<name>A0ABR4HUU8_9EURO</name>
<keyword evidence="4" id="KW-1185">Reference proteome</keyword>
<accession>A0ABR4HUU8</accession>